<dbReference type="OrthoDB" id="9774900at2"/>
<keyword evidence="8" id="KW-1185">Reference proteome</keyword>
<accession>A0A1L3JBP1</accession>
<keyword evidence="7" id="KW-0378">Hydrolase</keyword>
<evidence type="ECO:0000313" key="7">
    <source>
        <dbReference type="EMBL" id="APG62473.1"/>
    </source>
</evidence>
<evidence type="ECO:0000256" key="4">
    <source>
        <dbReference type="ARBA" id="ARBA00023136"/>
    </source>
</evidence>
<dbReference type="Proteomes" id="UP000242561">
    <property type="component" value="Chromosome"/>
</dbReference>
<dbReference type="EMBL" id="CP018154">
    <property type="protein sequence ID" value="APG62473.1"/>
    <property type="molecule type" value="Genomic_DNA"/>
</dbReference>
<name>A0A1L3JBP1_9SPHN</name>
<keyword evidence="7" id="KW-0645">Protease</keyword>
<dbReference type="AlphaFoldDB" id="A0A1L3JBP1"/>
<dbReference type="KEGG" id="sphl:LPB140_06380"/>
<dbReference type="RefSeq" id="WP_072559127.1">
    <property type="nucleotide sequence ID" value="NZ_CP018154.1"/>
</dbReference>
<sequence>MRLDDYDDGIQVRDQRGGNFGGGGGLGGGGGGLGLLLSFLPMLLGNRKMGCGTILIIGVVGYFLVAGGGLNLGSMLGGGQPATQGQVQGQGGSNLEESCNIDASSREVCNTLSSLDKTWGQMIQGYTRPTLTFFSQNGQSGCGAAQSAMGPFYCPADNGVYLDNDFFSELDQKFGAAGDFARRYVIAHEVGHHIQTITGISAKVRQLQSRASEAEGNALQVRMELQADCLAGVWAAKNKDRLESGDIEEGMRAANAIGDDTLMRNAGRRPVPESFTHGTSEQRKQWLNRGLQSGNPNNCNTFEGIF</sequence>
<feature type="transmembrane region" description="Helical" evidence="6">
    <location>
        <begin position="20"/>
        <end position="40"/>
    </location>
</feature>
<feature type="region of interest" description="Disordered" evidence="5">
    <location>
        <begin position="263"/>
        <end position="283"/>
    </location>
</feature>
<reference evidence="7 8" key="1">
    <citation type="submission" date="2016-11" db="EMBL/GenBank/DDBJ databases">
        <title>Sphingorhabdus sp. LPB0140, isolated from marine environment.</title>
        <authorList>
            <person name="Kim E."/>
            <person name="Yi H."/>
        </authorList>
    </citation>
    <scope>NUCLEOTIDE SEQUENCE [LARGE SCALE GENOMIC DNA]</scope>
    <source>
        <strain evidence="7 8">LPB0140</strain>
    </source>
</reference>
<gene>
    <name evidence="7" type="ORF">LPB140_06380</name>
</gene>
<comment type="subcellular location">
    <subcellularLocation>
        <location evidence="1">Membrane</location>
        <topology evidence="1">Single-pass membrane protein</topology>
    </subcellularLocation>
</comment>
<evidence type="ECO:0000313" key="8">
    <source>
        <dbReference type="Proteomes" id="UP000242561"/>
    </source>
</evidence>
<dbReference type="GO" id="GO:0006508">
    <property type="term" value="P:proteolysis"/>
    <property type="evidence" value="ECO:0007669"/>
    <property type="project" value="UniProtKB-KW"/>
</dbReference>
<keyword evidence="4 6" id="KW-0472">Membrane</keyword>
<dbReference type="PANTHER" id="PTHR30168:SF0">
    <property type="entry name" value="INNER MEMBRANE PROTEIN"/>
    <property type="match status" value="1"/>
</dbReference>
<dbReference type="InterPro" id="IPR007343">
    <property type="entry name" value="Uncharacterised_pept_Zn_put"/>
</dbReference>
<feature type="transmembrane region" description="Helical" evidence="6">
    <location>
        <begin position="52"/>
        <end position="72"/>
    </location>
</feature>
<dbReference type="Pfam" id="PF04228">
    <property type="entry name" value="Zn_peptidase"/>
    <property type="match status" value="1"/>
</dbReference>
<evidence type="ECO:0000256" key="1">
    <source>
        <dbReference type="ARBA" id="ARBA00004167"/>
    </source>
</evidence>
<protein>
    <submittedName>
        <fullName evidence="7">Zinc metalloprotease</fullName>
    </submittedName>
</protein>
<evidence type="ECO:0000256" key="3">
    <source>
        <dbReference type="ARBA" id="ARBA00022989"/>
    </source>
</evidence>
<evidence type="ECO:0000256" key="5">
    <source>
        <dbReference type="SAM" id="MobiDB-lite"/>
    </source>
</evidence>
<dbReference type="GO" id="GO:0008237">
    <property type="term" value="F:metallopeptidase activity"/>
    <property type="evidence" value="ECO:0007669"/>
    <property type="project" value="UniProtKB-KW"/>
</dbReference>
<proteinExistence type="predicted"/>
<dbReference type="STRING" id="1913578.LPB140_06380"/>
<keyword evidence="7" id="KW-0482">Metalloprotease</keyword>
<evidence type="ECO:0000256" key="2">
    <source>
        <dbReference type="ARBA" id="ARBA00022692"/>
    </source>
</evidence>
<keyword evidence="2 6" id="KW-0812">Transmembrane</keyword>
<dbReference type="GO" id="GO:0016020">
    <property type="term" value="C:membrane"/>
    <property type="evidence" value="ECO:0007669"/>
    <property type="project" value="UniProtKB-SubCell"/>
</dbReference>
<keyword evidence="3 6" id="KW-1133">Transmembrane helix</keyword>
<organism evidence="7 8">
    <name type="scientific">Sphingorhabdus lutea</name>
    <dbReference type="NCBI Taxonomy" id="1913578"/>
    <lineage>
        <taxon>Bacteria</taxon>
        <taxon>Pseudomonadati</taxon>
        <taxon>Pseudomonadota</taxon>
        <taxon>Alphaproteobacteria</taxon>
        <taxon>Sphingomonadales</taxon>
        <taxon>Sphingomonadaceae</taxon>
        <taxon>Sphingorhabdus</taxon>
    </lineage>
</organism>
<evidence type="ECO:0000256" key="6">
    <source>
        <dbReference type="SAM" id="Phobius"/>
    </source>
</evidence>
<dbReference type="PANTHER" id="PTHR30168">
    <property type="entry name" value="PUTATIVE MEMBRANE PROTEIN YPFJ"/>
    <property type="match status" value="1"/>
</dbReference>